<gene>
    <name evidence="1" type="ORF">S01H1_30497</name>
</gene>
<feature type="non-terminal residue" evidence="1">
    <location>
        <position position="103"/>
    </location>
</feature>
<protein>
    <submittedName>
        <fullName evidence="1">Uncharacterized protein</fullName>
    </submittedName>
</protein>
<name>X0UBN3_9ZZZZ</name>
<sequence length="103" mass="12401">MNKKETVIKFEKDISVPNLGFNLDFDDYIFLKHEFKQKLKWFEDEFDELLGSKTHNTTKKDIELVNEILDRLSETINEYRDEKLLFKLVSTLNKIEKKGEFRP</sequence>
<proteinExistence type="predicted"/>
<reference evidence="1" key="1">
    <citation type="journal article" date="2014" name="Front. Microbiol.">
        <title>High frequency of phylogenetically diverse reductive dehalogenase-homologous genes in deep subseafloor sedimentary metagenomes.</title>
        <authorList>
            <person name="Kawai M."/>
            <person name="Futagami T."/>
            <person name="Toyoda A."/>
            <person name="Takaki Y."/>
            <person name="Nishi S."/>
            <person name="Hori S."/>
            <person name="Arai W."/>
            <person name="Tsubouchi T."/>
            <person name="Morono Y."/>
            <person name="Uchiyama I."/>
            <person name="Ito T."/>
            <person name="Fujiyama A."/>
            <person name="Inagaki F."/>
            <person name="Takami H."/>
        </authorList>
    </citation>
    <scope>NUCLEOTIDE SEQUENCE</scope>
    <source>
        <strain evidence="1">Expedition CK06-06</strain>
    </source>
</reference>
<dbReference type="EMBL" id="BARS01018772">
    <property type="protein sequence ID" value="GAF85890.1"/>
    <property type="molecule type" value="Genomic_DNA"/>
</dbReference>
<accession>X0UBN3</accession>
<evidence type="ECO:0000313" key="1">
    <source>
        <dbReference type="EMBL" id="GAF85890.1"/>
    </source>
</evidence>
<comment type="caution">
    <text evidence="1">The sequence shown here is derived from an EMBL/GenBank/DDBJ whole genome shotgun (WGS) entry which is preliminary data.</text>
</comment>
<dbReference type="AlphaFoldDB" id="X0UBN3"/>
<organism evidence="1">
    <name type="scientific">marine sediment metagenome</name>
    <dbReference type="NCBI Taxonomy" id="412755"/>
    <lineage>
        <taxon>unclassified sequences</taxon>
        <taxon>metagenomes</taxon>
        <taxon>ecological metagenomes</taxon>
    </lineage>
</organism>